<keyword evidence="7" id="KW-0378">Hydrolase</keyword>
<keyword evidence="4" id="KW-0645">Protease</keyword>
<dbReference type="FunFam" id="2.10.109.10:FF:000005">
    <property type="entry name" value="Mitochondrial inner membrane protease subunit"/>
    <property type="match status" value="1"/>
</dbReference>
<accession>A0A453J0Z2</accession>
<dbReference type="EnsemblPlants" id="AET4Gv20747900.15">
    <property type="protein sequence ID" value="AET4Gv20747900.15"/>
    <property type="gene ID" value="AET4Gv20747900"/>
</dbReference>
<feature type="domain" description="Peptidase S26" evidence="12">
    <location>
        <begin position="65"/>
        <end position="154"/>
    </location>
</feature>
<dbReference type="STRING" id="200361.A0A453J0Z2"/>
<evidence type="ECO:0000256" key="6">
    <source>
        <dbReference type="ARBA" id="ARBA00022792"/>
    </source>
</evidence>
<dbReference type="Gene3D" id="2.10.109.10">
    <property type="entry name" value="Umud Fragment, subunit A"/>
    <property type="match status" value="1"/>
</dbReference>
<evidence type="ECO:0000256" key="1">
    <source>
        <dbReference type="ARBA" id="ARBA00004434"/>
    </source>
</evidence>
<keyword evidence="14" id="KW-1185">Reference proteome</keyword>
<comment type="similarity">
    <text evidence="2">Belongs to the peptidase S26 family. IMP2 subfamily.</text>
</comment>
<dbReference type="PANTHER" id="PTHR46041:SF2">
    <property type="entry name" value="MITOCHONDRIAL INNER MEMBRANE PROTEASE SUBUNIT 2"/>
    <property type="match status" value="1"/>
</dbReference>
<evidence type="ECO:0000256" key="3">
    <source>
        <dbReference type="ARBA" id="ARBA00013650"/>
    </source>
</evidence>
<reference evidence="13" key="3">
    <citation type="journal article" date="2017" name="Nature">
        <title>Genome sequence of the progenitor of the wheat D genome Aegilops tauschii.</title>
        <authorList>
            <person name="Luo M.C."/>
            <person name="Gu Y.Q."/>
            <person name="Puiu D."/>
            <person name="Wang H."/>
            <person name="Twardziok S.O."/>
            <person name="Deal K.R."/>
            <person name="Huo N."/>
            <person name="Zhu T."/>
            <person name="Wang L."/>
            <person name="Wang Y."/>
            <person name="McGuire P.E."/>
            <person name="Liu S."/>
            <person name="Long H."/>
            <person name="Ramasamy R.K."/>
            <person name="Rodriguez J.C."/>
            <person name="Van S.L."/>
            <person name="Yuan L."/>
            <person name="Wang Z."/>
            <person name="Xia Z."/>
            <person name="Xiao L."/>
            <person name="Anderson O.D."/>
            <person name="Ouyang S."/>
            <person name="Liang Y."/>
            <person name="Zimin A.V."/>
            <person name="Pertea G."/>
            <person name="Qi P."/>
            <person name="Bennetzen J.L."/>
            <person name="Dai X."/>
            <person name="Dawson M.W."/>
            <person name="Muller H.G."/>
            <person name="Kugler K."/>
            <person name="Rivarola-Duarte L."/>
            <person name="Spannagl M."/>
            <person name="Mayer K.F.X."/>
            <person name="Lu F.H."/>
            <person name="Bevan M.W."/>
            <person name="Leroy P."/>
            <person name="Li P."/>
            <person name="You F.M."/>
            <person name="Sun Q."/>
            <person name="Liu Z."/>
            <person name="Lyons E."/>
            <person name="Wicker T."/>
            <person name="Salzberg S.L."/>
            <person name="Devos K.M."/>
            <person name="Dvorak J."/>
        </authorList>
    </citation>
    <scope>NUCLEOTIDE SEQUENCE [LARGE SCALE GENOMIC DNA]</scope>
    <source>
        <strain evidence="13">cv. AL8/78</strain>
    </source>
</reference>
<keyword evidence="8" id="KW-1133">Transmembrane helix</keyword>
<dbReference type="CDD" id="cd06530">
    <property type="entry name" value="S26_SPase_I"/>
    <property type="match status" value="1"/>
</dbReference>
<keyword evidence="6" id="KW-0999">Mitochondrion inner membrane</keyword>
<dbReference type="Pfam" id="PF10502">
    <property type="entry name" value="Peptidase_S26"/>
    <property type="match status" value="2"/>
</dbReference>
<dbReference type="InterPro" id="IPR037730">
    <property type="entry name" value="IMP2"/>
</dbReference>
<reference evidence="14" key="1">
    <citation type="journal article" date="2014" name="Science">
        <title>Ancient hybridizations among the ancestral genomes of bread wheat.</title>
        <authorList>
            <consortium name="International Wheat Genome Sequencing Consortium,"/>
            <person name="Marcussen T."/>
            <person name="Sandve S.R."/>
            <person name="Heier L."/>
            <person name="Spannagl M."/>
            <person name="Pfeifer M."/>
            <person name="Jakobsen K.S."/>
            <person name="Wulff B.B."/>
            <person name="Steuernagel B."/>
            <person name="Mayer K.F."/>
            <person name="Olsen O.A."/>
        </authorList>
    </citation>
    <scope>NUCLEOTIDE SEQUENCE [LARGE SCALE GENOMIC DNA]</scope>
    <source>
        <strain evidence="14">cv. AL8/78</strain>
    </source>
</reference>
<evidence type="ECO:0000313" key="14">
    <source>
        <dbReference type="Proteomes" id="UP000015105"/>
    </source>
</evidence>
<keyword evidence="9" id="KW-0496">Mitochondrion</keyword>
<dbReference type="PROSITE" id="PS00760">
    <property type="entry name" value="SPASE_I_2"/>
    <property type="match status" value="1"/>
</dbReference>
<dbReference type="AlphaFoldDB" id="A0A453J0Z2"/>
<reference evidence="14" key="2">
    <citation type="journal article" date="2017" name="Nat. Plants">
        <title>The Aegilops tauschii genome reveals multiple impacts of transposons.</title>
        <authorList>
            <person name="Zhao G."/>
            <person name="Zou C."/>
            <person name="Li K."/>
            <person name="Wang K."/>
            <person name="Li T."/>
            <person name="Gao L."/>
            <person name="Zhang X."/>
            <person name="Wang H."/>
            <person name="Yang Z."/>
            <person name="Liu X."/>
            <person name="Jiang W."/>
            <person name="Mao L."/>
            <person name="Kong X."/>
            <person name="Jiao Y."/>
            <person name="Jia J."/>
        </authorList>
    </citation>
    <scope>NUCLEOTIDE SEQUENCE [LARGE SCALE GENOMIC DNA]</scope>
    <source>
        <strain evidence="14">cv. AL8/78</strain>
    </source>
</reference>
<evidence type="ECO:0000256" key="2">
    <source>
        <dbReference type="ARBA" id="ARBA00007066"/>
    </source>
</evidence>
<dbReference type="GO" id="GO:0004252">
    <property type="term" value="F:serine-type endopeptidase activity"/>
    <property type="evidence" value="ECO:0007669"/>
    <property type="project" value="InterPro"/>
</dbReference>
<dbReference type="PRINTS" id="PR00727">
    <property type="entry name" value="LEADERPTASE"/>
</dbReference>
<dbReference type="GO" id="GO:0042720">
    <property type="term" value="C:mitochondrial inner membrane peptidase complex"/>
    <property type="evidence" value="ECO:0007669"/>
    <property type="project" value="InterPro"/>
</dbReference>
<dbReference type="InterPro" id="IPR019757">
    <property type="entry name" value="Pept_S26A_signal_pept_1_Lys-AS"/>
</dbReference>
<dbReference type="InterPro" id="IPR019533">
    <property type="entry name" value="Peptidase_S26"/>
</dbReference>
<reference evidence="13" key="5">
    <citation type="journal article" date="2021" name="G3 (Bethesda)">
        <title>Aegilops tauschii genome assembly Aet v5.0 features greater sequence contiguity and improved annotation.</title>
        <authorList>
            <person name="Wang L."/>
            <person name="Zhu T."/>
            <person name="Rodriguez J.C."/>
            <person name="Deal K.R."/>
            <person name="Dubcovsky J."/>
            <person name="McGuire P.E."/>
            <person name="Lux T."/>
            <person name="Spannagl M."/>
            <person name="Mayer K.F.X."/>
            <person name="Baldrich P."/>
            <person name="Meyers B.C."/>
            <person name="Huo N."/>
            <person name="Gu Y.Q."/>
            <person name="Zhou H."/>
            <person name="Devos K.M."/>
            <person name="Bennetzen J.L."/>
            <person name="Unver T."/>
            <person name="Budak H."/>
            <person name="Gulick P.J."/>
            <person name="Galiba G."/>
            <person name="Kalapos B."/>
            <person name="Nelson D.R."/>
            <person name="Li P."/>
            <person name="You F.M."/>
            <person name="Luo M.C."/>
            <person name="Dvorak J."/>
        </authorList>
    </citation>
    <scope>NUCLEOTIDE SEQUENCE [LARGE SCALE GENOMIC DNA]</scope>
    <source>
        <strain evidence="13">cv. AL8/78</strain>
    </source>
</reference>
<evidence type="ECO:0000256" key="4">
    <source>
        <dbReference type="ARBA" id="ARBA00022670"/>
    </source>
</evidence>
<feature type="domain" description="Peptidase S26" evidence="12">
    <location>
        <begin position="161"/>
        <end position="201"/>
    </location>
</feature>
<dbReference type="PANTHER" id="PTHR46041">
    <property type="entry name" value="MITOCHONDRIAL INNER MEMBRANE PROTEASE SUBUNIT 2"/>
    <property type="match status" value="1"/>
</dbReference>
<evidence type="ECO:0000256" key="5">
    <source>
        <dbReference type="ARBA" id="ARBA00022692"/>
    </source>
</evidence>
<evidence type="ECO:0000313" key="13">
    <source>
        <dbReference type="EnsemblPlants" id="AET4Gv20747900.15"/>
    </source>
</evidence>
<evidence type="ECO:0000259" key="12">
    <source>
        <dbReference type="Pfam" id="PF10502"/>
    </source>
</evidence>
<dbReference type="GO" id="GO:0006627">
    <property type="term" value="P:protein processing involved in protein targeting to mitochondrion"/>
    <property type="evidence" value="ECO:0007669"/>
    <property type="project" value="InterPro"/>
</dbReference>
<dbReference type="InterPro" id="IPR036286">
    <property type="entry name" value="LexA/Signal_pep-like_sf"/>
</dbReference>
<evidence type="ECO:0000256" key="7">
    <source>
        <dbReference type="ARBA" id="ARBA00022801"/>
    </source>
</evidence>
<evidence type="ECO:0000256" key="9">
    <source>
        <dbReference type="ARBA" id="ARBA00023128"/>
    </source>
</evidence>
<reference evidence="13" key="4">
    <citation type="submission" date="2019-03" db="UniProtKB">
        <authorList>
            <consortium name="EnsemblPlants"/>
        </authorList>
    </citation>
    <scope>IDENTIFICATION</scope>
</reference>
<protein>
    <recommendedName>
        <fullName evidence="3">Mitochondrial inner membrane protease subunit 2</fullName>
    </recommendedName>
</protein>
<sequence>PRNRSKALVASLRLHGTEEDCSCIRFRAQFTAFLQCFCTSEVQILPVCSDRIVLIMGARSQLWSIAKMSVTGGVIGVTISDRYVTVVAIKGHSMHPTMTATDSALRGDIVLAEKACLDQYKFSRGDVILFKCPSNHKEVFVKRLIGLPGEWIQLPASSEIIKVPQGHCWVEGDNAARSWDSRSFGPIPLGLINGRVTHIIWPPSKIGRVERKWPEDRIPPF</sequence>
<evidence type="ECO:0000256" key="11">
    <source>
        <dbReference type="PIRSR" id="PIRSR600223-1"/>
    </source>
</evidence>
<comment type="subcellular location">
    <subcellularLocation>
        <location evidence="1">Mitochondrion inner membrane</location>
        <topology evidence="1">Single-pass membrane protein</topology>
    </subcellularLocation>
</comment>
<dbReference type="SUPFAM" id="SSF51306">
    <property type="entry name" value="LexA/Signal peptidase"/>
    <property type="match status" value="1"/>
</dbReference>
<proteinExistence type="inferred from homology"/>
<evidence type="ECO:0000256" key="8">
    <source>
        <dbReference type="ARBA" id="ARBA00022989"/>
    </source>
</evidence>
<dbReference type="InterPro" id="IPR000223">
    <property type="entry name" value="Pept_S26A_signal_pept_1"/>
</dbReference>
<feature type="active site" evidence="11">
    <location>
        <position position="93"/>
    </location>
</feature>
<feature type="active site" evidence="11">
    <location>
        <position position="142"/>
    </location>
</feature>
<keyword evidence="10" id="KW-0472">Membrane</keyword>
<dbReference type="NCBIfam" id="TIGR02227">
    <property type="entry name" value="sigpep_I_bact"/>
    <property type="match status" value="1"/>
</dbReference>
<name>A0A453J0Z2_AEGTS</name>
<keyword evidence="5" id="KW-0812">Transmembrane</keyword>
<dbReference type="Gramene" id="AET4Gv20747900.15">
    <property type="protein sequence ID" value="AET4Gv20747900.15"/>
    <property type="gene ID" value="AET4Gv20747900"/>
</dbReference>
<evidence type="ECO:0000256" key="10">
    <source>
        <dbReference type="ARBA" id="ARBA00023136"/>
    </source>
</evidence>
<organism evidence="13 14">
    <name type="scientific">Aegilops tauschii subsp. strangulata</name>
    <name type="common">Goatgrass</name>
    <dbReference type="NCBI Taxonomy" id="200361"/>
    <lineage>
        <taxon>Eukaryota</taxon>
        <taxon>Viridiplantae</taxon>
        <taxon>Streptophyta</taxon>
        <taxon>Embryophyta</taxon>
        <taxon>Tracheophyta</taxon>
        <taxon>Spermatophyta</taxon>
        <taxon>Magnoliopsida</taxon>
        <taxon>Liliopsida</taxon>
        <taxon>Poales</taxon>
        <taxon>Poaceae</taxon>
        <taxon>BOP clade</taxon>
        <taxon>Pooideae</taxon>
        <taxon>Triticodae</taxon>
        <taxon>Triticeae</taxon>
        <taxon>Triticinae</taxon>
        <taxon>Aegilops</taxon>
    </lineage>
</organism>
<dbReference type="GO" id="GO:0006465">
    <property type="term" value="P:signal peptide processing"/>
    <property type="evidence" value="ECO:0007669"/>
    <property type="project" value="InterPro"/>
</dbReference>
<dbReference type="Proteomes" id="UP000015105">
    <property type="component" value="Chromosome 4D"/>
</dbReference>